<gene>
    <name evidence="6" type="primary">lgrA</name>
    <name evidence="6" type="ORF">NNJEOMEG_02783</name>
</gene>
<dbReference type="Pfam" id="PF00583">
    <property type="entry name" value="Acetyltransf_1"/>
    <property type="match status" value="1"/>
</dbReference>
<accession>A0A6V8M3A0</accession>
<dbReference type="InterPro" id="IPR000182">
    <property type="entry name" value="GNAT_dom"/>
</dbReference>
<dbReference type="SUPFAM" id="SSF55729">
    <property type="entry name" value="Acyl-CoA N-acyltransferases (Nat)"/>
    <property type="match status" value="1"/>
</dbReference>
<comment type="caution">
    <text evidence="6">The sequence shown here is derived from an EMBL/GenBank/DDBJ whole genome shotgun (WGS) entry which is preliminary data.</text>
</comment>
<evidence type="ECO:0000256" key="4">
    <source>
        <dbReference type="ARBA" id="ARBA00022755"/>
    </source>
</evidence>
<dbReference type="GO" id="GO:0016747">
    <property type="term" value="F:acyltransferase activity, transferring groups other than amino-acyl groups"/>
    <property type="evidence" value="ECO:0007669"/>
    <property type="project" value="InterPro"/>
</dbReference>
<dbReference type="RefSeq" id="WP_173085503.1">
    <property type="nucleotide sequence ID" value="NZ_BLTE01000013.1"/>
</dbReference>
<evidence type="ECO:0000259" key="5">
    <source>
        <dbReference type="PROSITE" id="PS51186"/>
    </source>
</evidence>
<dbReference type="InterPro" id="IPR002376">
    <property type="entry name" value="Formyl_transf_N"/>
</dbReference>
<dbReference type="InterPro" id="IPR036477">
    <property type="entry name" value="Formyl_transf_N_sf"/>
</dbReference>
<evidence type="ECO:0000256" key="1">
    <source>
        <dbReference type="ARBA" id="ARBA00005054"/>
    </source>
</evidence>
<evidence type="ECO:0000313" key="6">
    <source>
        <dbReference type="EMBL" id="GFK94935.1"/>
    </source>
</evidence>
<organism evidence="6 7">
    <name type="scientific">Fundidesulfovibrio magnetotacticus</name>
    <dbReference type="NCBI Taxonomy" id="2730080"/>
    <lineage>
        <taxon>Bacteria</taxon>
        <taxon>Pseudomonadati</taxon>
        <taxon>Thermodesulfobacteriota</taxon>
        <taxon>Desulfovibrionia</taxon>
        <taxon>Desulfovibrionales</taxon>
        <taxon>Desulfovibrionaceae</taxon>
        <taxon>Fundidesulfovibrio</taxon>
    </lineage>
</organism>
<dbReference type="GO" id="GO:0006189">
    <property type="term" value="P:'de novo' IMP biosynthetic process"/>
    <property type="evidence" value="ECO:0007669"/>
    <property type="project" value="TreeGrafter"/>
</dbReference>
<name>A0A6V8M3A0_9BACT</name>
<proteinExistence type="predicted"/>
<evidence type="ECO:0000256" key="3">
    <source>
        <dbReference type="ARBA" id="ARBA00022679"/>
    </source>
</evidence>
<dbReference type="Pfam" id="PF00551">
    <property type="entry name" value="Formyl_trans_N"/>
    <property type="match status" value="1"/>
</dbReference>
<dbReference type="GO" id="GO:0004644">
    <property type="term" value="F:phosphoribosylglycinamide formyltransferase activity"/>
    <property type="evidence" value="ECO:0007669"/>
    <property type="project" value="UniProtKB-EC"/>
</dbReference>
<comment type="pathway">
    <text evidence="1">Purine metabolism; IMP biosynthesis via de novo pathway; N(2)-formyl-N(1)-(5-phospho-D-ribosyl)glycinamide from N(1)-(5-phospho-D-ribosyl)glycinamide (10-formyl THF route): step 1/1.</text>
</comment>
<evidence type="ECO:0000256" key="2">
    <source>
        <dbReference type="ARBA" id="ARBA00012254"/>
    </source>
</evidence>
<dbReference type="Gene3D" id="3.40.630.30">
    <property type="match status" value="1"/>
</dbReference>
<feature type="domain" description="N-acetyltransferase" evidence="5">
    <location>
        <begin position="236"/>
        <end position="395"/>
    </location>
</feature>
<keyword evidence="3" id="KW-0808">Transferase</keyword>
<dbReference type="SUPFAM" id="SSF53328">
    <property type="entry name" value="Formyltransferase"/>
    <property type="match status" value="1"/>
</dbReference>
<dbReference type="Gene3D" id="3.40.50.170">
    <property type="entry name" value="Formyl transferase, N-terminal domain"/>
    <property type="match status" value="1"/>
</dbReference>
<dbReference type="PANTHER" id="PTHR43369">
    <property type="entry name" value="PHOSPHORIBOSYLGLYCINAMIDE FORMYLTRANSFERASE"/>
    <property type="match status" value="1"/>
</dbReference>
<dbReference type="InterPro" id="IPR016181">
    <property type="entry name" value="Acyl_CoA_acyltransferase"/>
</dbReference>
<keyword evidence="4" id="KW-0658">Purine biosynthesis</keyword>
<dbReference type="EMBL" id="BLTE01000013">
    <property type="protein sequence ID" value="GFK94935.1"/>
    <property type="molecule type" value="Genomic_DNA"/>
</dbReference>
<protein>
    <recommendedName>
        <fullName evidence="2">phosphoribosylglycinamide formyltransferase 1</fullName>
        <ecNumber evidence="2">2.1.2.2</ecNumber>
    </recommendedName>
</protein>
<dbReference type="EC" id="2.1.2.2" evidence="2"/>
<sequence>MNVLLLTGAPPSARIRAFLEPRVDRLAETSGPLSLEALRRDGVDLMVCHGYPHIIGPEVTRGYPGRIVNLHNTFLPWGRGMMGNVWSCFEDAPQGVSLHFIDEGVDSGALIARRLVDLSLDETLETSWKILMDALEDLFIEHWEAIAGGSCHATPQDALDELGSCHDRRRSETLLDLFPQRWSTPAAEVARLGEEYRRDPAAFARTRGADPYEGAGHTPFFPALLRERACPAQGPVTVREATGDDLLLNWLWINDPVTRRMFKQNGYVGWSGHCRWFAQMLANPDATLCIGLQNGKPIGNVRFNRCQGEAYEISINLAPNCRYKGVGAEMLARSIAHMRDTRAVRMLYAMAKKTNKASIRVFEKCGLPVVQRPAFHSGMARFEPDVEVYMEAVYP</sequence>
<dbReference type="PANTHER" id="PTHR43369:SF2">
    <property type="entry name" value="PHOSPHORIBOSYLGLYCINAMIDE FORMYLTRANSFERASE"/>
    <property type="match status" value="1"/>
</dbReference>
<dbReference type="GO" id="GO:0005737">
    <property type="term" value="C:cytoplasm"/>
    <property type="evidence" value="ECO:0007669"/>
    <property type="project" value="TreeGrafter"/>
</dbReference>
<evidence type="ECO:0000313" key="7">
    <source>
        <dbReference type="Proteomes" id="UP000494245"/>
    </source>
</evidence>
<reference evidence="6 7" key="1">
    <citation type="submission" date="2020-04" db="EMBL/GenBank/DDBJ databases">
        <authorList>
            <consortium name="Desulfovibrio sp. FSS-1 genome sequencing consortium"/>
            <person name="Shimoshige H."/>
            <person name="Kobayashi H."/>
            <person name="Maekawa T."/>
        </authorList>
    </citation>
    <scope>NUCLEOTIDE SEQUENCE [LARGE SCALE GENOMIC DNA]</scope>
    <source>
        <strain evidence="6 7">SIID29052-01</strain>
    </source>
</reference>
<keyword evidence="7" id="KW-1185">Reference proteome</keyword>
<reference evidence="6 7" key="2">
    <citation type="submission" date="2020-05" db="EMBL/GenBank/DDBJ databases">
        <title>Draft genome sequence of Desulfovibrio sp. strainFSS-1.</title>
        <authorList>
            <person name="Shimoshige H."/>
            <person name="Kobayashi H."/>
            <person name="Maekawa T."/>
        </authorList>
    </citation>
    <scope>NUCLEOTIDE SEQUENCE [LARGE SCALE GENOMIC DNA]</scope>
    <source>
        <strain evidence="6 7">SIID29052-01</strain>
    </source>
</reference>
<dbReference type="AlphaFoldDB" id="A0A6V8M3A0"/>
<dbReference type="PROSITE" id="PS51186">
    <property type="entry name" value="GNAT"/>
    <property type="match status" value="1"/>
</dbReference>
<dbReference type="Proteomes" id="UP000494245">
    <property type="component" value="Unassembled WGS sequence"/>
</dbReference>